<keyword evidence="5 6" id="KW-0560">Oxidoreductase</keyword>
<sequence>MELAIVTGASRGLGAALTKRLLLQGTNVIGISRQDNQELQEIAKQNQLQYQYYKCDLADIKDVEKVFEQVANKAFNGTFEKVYLINNAGVVSPIDTAGNYDTATLSNHIQVNQLAPMTTTNLLIAEAEKSSLPLVVVNVTSGAANRSVYGWSAYSSTKAALNRFTQTVALEQSAKETGNKAILYDPGKMDTDMQGTIRSSSEEQFQDVEQFKQLKQANQLRGAEIVADHLVSVINLGVRLENGKMYSIKDAD</sequence>
<dbReference type="PROSITE" id="PS00061">
    <property type="entry name" value="ADH_SHORT"/>
    <property type="match status" value="1"/>
</dbReference>
<gene>
    <name evidence="6" type="ORF">ERJ70_04270</name>
</gene>
<dbReference type="PANTHER" id="PTHR44085">
    <property type="entry name" value="SEPIAPTERIN REDUCTASE"/>
    <property type="match status" value="1"/>
</dbReference>
<accession>A0ABX7VSY8</accession>
<dbReference type="NCBIfam" id="NF005381">
    <property type="entry name" value="PRK06924.1"/>
    <property type="match status" value="1"/>
</dbReference>
<dbReference type="PANTHER" id="PTHR44085:SF2">
    <property type="entry name" value="SEPIAPTERIN REDUCTASE"/>
    <property type="match status" value="1"/>
</dbReference>
<dbReference type="InterPro" id="IPR036291">
    <property type="entry name" value="NAD(P)-bd_dom_sf"/>
</dbReference>
<evidence type="ECO:0000256" key="3">
    <source>
        <dbReference type="ARBA" id="ARBA00022490"/>
    </source>
</evidence>
<keyword evidence="7" id="KW-1185">Reference proteome</keyword>
<evidence type="ECO:0000256" key="5">
    <source>
        <dbReference type="ARBA" id="ARBA00023002"/>
    </source>
</evidence>
<protein>
    <submittedName>
        <fullName evidence="6">(S)-benzoin forming benzil reductase</fullName>
        <ecNumber evidence="6">1.1.1.320</ecNumber>
    </submittedName>
</protein>
<comment type="similarity">
    <text evidence="2">Belongs to the short-chain dehydrogenases/reductases (SDR) family.</text>
</comment>
<evidence type="ECO:0000313" key="6">
    <source>
        <dbReference type="EMBL" id="QTM98578.1"/>
    </source>
</evidence>
<evidence type="ECO:0000313" key="7">
    <source>
        <dbReference type="Proteomes" id="UP000665043"/>
    </source>
</evidence>
<dbReference type="InterPro" id="IPR002347">
    <property type="entry name" value="SDR_fam"/>
</dbReference>
<dbReference type="Proteomes" id="UP000665043">
    <property type="component" value="Chromosome"/>
</dbReference>
<dbReference type="Gene3D" id="3.40.50.720">
    <property type="entry name" value="NAD(P)-binding Rossmann-like Domain"/>
    <property type="match status" value="1"/>
</dbReference>
<evidence type="ECO:0000256" key="1">
    <source>
        <dbReference type="ARBA" id="ARBA00004496"/>
    </source>
</evidence>
<comment type="subcellular location">
    <subcellularLocation>
        <location evidence="1">Cytoplasm</location>
    </subcellularLocation>
</comment>
<dbReference type="InterPro" id="IPR020904">
    <property type="entry name" value="Sc_DH/Rdtase_CS"/>
</dbReference>
<keyword evidence="4" id="KW-0521">NADP</keyword>
<keyword evidence="3" id="KW-0963">Cytoplasm</keyword>
<name>A0ABX7VSY8_9BACI</name>
<dbReference type="RefSeq" id="WP_209367410.1">
    <property type="nucleotide sequence ID" value="NZ_CP046956.1"/>
</dbReference>
<dbReference type="EMBL" id="CP046956">
    <property type="protein sequence ID" value="QTM98578.1"/>
    <property type="molecule type" value="Genomic_DNA"/>
</dbReference>
<dbReference type="GO" id="GO:0016491">
    <property type="term" value="F:oxidoreductase activity"/>
    <property type="evidence" value="ECO:0007669"/>
    <property type="project" value="UniProtKB-KW"/>
</dbReference>
<dbReference type="InterPro" id="IPR051721">
    <property type="entry name" value="Biopterin_syn/organic_redct"/>
</dbReference>
<evidence type="ECO:0000256" key="4">
    <source>
        <dbReference type="ARBA" id="ARBA00022857"/>
    </source>
</evidence>
<reference evidence="6 7" key="1">
    <citation type="submission" date="2019-12" db="EMBL/GenBank/DDBJ databases">
        <title>The whole genome sequencing of a strain isolated from a Mars analog, Dalangtan Playa.</title>
        <authorList>
            <person name="Huang T."/>
        </authorList>
    </citation>
    <scope>NUCLEOTIDE SEQUENCE [LARGE SCALE GENOMIC DNA]</scope>
    <source>
        <strain evidence="6 7">DP4-553-S</strain>
    </source>
</reference>
<dbReference type="Pfam" id="PF00106">
    <property type="entry name" value="adh_short"/>
    <property type="match status" value="1"/>
</dbReference>
<proteinExistence type="inferred from homology"/>
<dbReference type="SUPFAM" id="SSF51735">
    <property type="entry name" value="NAD(P)-binding Rossmann-fold domains"/>
    <property type="match status" value="1"/>
</dbReference>
<dbReference type="EC" id="1.1.1.320" evidence="6"/>
<organism evidence="6 7">
    <name type="scientific">Sediminibacillus dalangtanensis</name>
    <dbReference type="NCBI Taxonomy" id="2729421"/>
    <lineage>
        <taxon>Bacteria</taxon>
        <taxon>Bacillati</taxon>
        <taxon>Bacillota</taxon>
        <taxon>Bacilli</taxon>
        <taxon>Bacillales</taxon>
        <taxon>Bacillaceae</taxon>
        <taxon>Sediminibacillus</taxon>
    </lineage>
</organism>
<evidence type="ECO:0000256" key="2">
    <source>
        <dbReference type="ARBA" id="ARBA00006484"/>
    </source>
</evidence>
<dbReference type="PRINTS" id="PR00081">
    <property type="entry name" value="GDHRDH"/>
</dbReference>